<sequence length="101" mass="11359">MYIRSNVYHVFMQQYPDAHFVTVYHENGRVSEIASGKREGKVEVVFVGTYEATGCLVVESRITEDPWGLPETLCSAGPMHYYSLGAERAMTHANSPICSKR</sequence>
<accession>A0A7X1GAF0</accession>
<dbReference type="RefSeq" id="WP_166591185.1">
    <property type="nucleotide sequence ID" value="NZ_CP090311.1"/>
</dbReference>
<protein>
    <submittedName>
        <fullName evidence="1">Uncharacterized protein</fullName>
    </submittedName>
</protein>
<keyword evidence="2" id="KW-1185">Reference proteome</keyword>
<evidence type="ECO:0000313" key="2">
    <source>
        <dbReference type="Proteomes" id="UP000526003"/>
    </source>
</evidence>
<proteinExistence type="predicted"/>
<reference evidence="1 2" key="1">
    <citation type="submission" date="2020-08" db="EMBL/GenBank/DDBJ databases">
        <title>Pseudomonas sp. nov.</title>
        <authorList>
            <person name="Gieschler S."/>
            <person name="Fiedler G."/>
            <person name="Brinks E."/>
            <person name="Boehnlein C."/>
            <person name="Franz C.M.A.P."/>
            <person name="Kabisch J."/>
        </authorList>
    </citation>
    <scope>NUCLEOTIDE SEQUENCE [LARGE SCALE GENOMIC DNA]</scope>
    <source>
        <strain evidence="1 2">MBT-1</strain>
    </source>
</reference>
<name>A0A7X1GAF0_9PSED</name>
<organism evidence="1 2">
    <name type="scientific">Pseudomonas kielensis</name>
    <dbReference type="NCBI Taxonomy" id="2762577"/>
    <lineage>
        <taxon>Bacteria</taxon>
        <taxon>Pseudomonadati</taxon>
        <taxon>Pseudomonadota</taxon>
        <taxon>Gammaproteobacteria</taxon>
        <taxon>Pseudomonadales</taxon>
        <taxon>Pseudomonadaceae</taxon>
        <taxon>Pseudomonas</taxon>
    </lineage>
</organism>
<evidence type="ECO:0000313" key="1">
    <source>
        <dbReference type="EMBL" id="MBC2688872.1"/>
    </source>
</evidence>
<dbReference type="AlphaFoldDB" id="A0A7X1GAF0"/>
<comment type="caution">
    <text evidence="1">The sequence shown here is derived from an EMBL/GenBank/DDBJ whole genome shotgun (WGS) entry which is preliminary data.</text>
</comment>
<gene>
    <name evidence="1" type="ORF">H7995_03555</name>
</gene>
<dbReference type="EMBL" id="JACMYG010000003">
    <property type="protein sequence ID" value="MBC2688872.1"/>
    <property type="molecule type" value="Genomic_DNA"/>
</dbReference>
<dbReference type="Proteomes" id="UP000526003">
    <property type="component" value="Unassembled WGS sequence"/>
</dbReference>